<comment type="caution">
    <text evidence="2">The sequence shown here is derived from an EMBL/GenBank/DDBJ whole genome shotgun (WGS) entry which is preliminary data.</text>
</comment>
<dbReference type="InterPro" id="IPR013216">
    <property type="entry name" value="Methyltransf_11"/>
</dbReference>
<dbReference type="SUPFAM" id="SSF53335">
    <property type="entry name" value="S-adenosyl-L-methionine-dependent methyltransferases"/>
    <property type="match status" value="1"/>
</dbReference>
<feature type="domain" description="Methyltransferase type 11" evidence="1">
    <location>
        <begin position="51"/>
        <end position="150"/>
    </location>
</feature>
<dbReference type="InterPro" id="IPR029063">
    <property type="entry name" value="SAM-dependent_MTases_sf"/>
</dbReference>
<protein>
    <submittedName>
        <fullName evidence="2">SAM-dependent methyltransferase</fullName>
    </submittedName>
</protein>
<gene>
    <name evidence="2" type="ORF">DD666_22000</name>
</gene>
<evidence type="ECO:0000313" key="3">
    <source>
        <dbReference type="Proteomes" id="UP000264036"/>
    </source>
</evidence>
<sequence>MSKENSSQLQSHWNAVYRDKGPDTVSWYRPHLSLSMELLKKGRLANDSRFVDVGAGASTLVDDVLAFGVRDVTVVDLSDEALDISKSRMGADSLQVRWIVGDITTLELPEGQYTHWHDRAVFHFLTDSKDVQSYVKTVEHAVCPGGYVVIAGFAHDGPERCSGLGVARRSAQQLSDIFSKQFTLITSKLELHTTPDAKASQAFIYVLLQKNKV</sequence>
<evidence type="ECO:0000259" key="1">
    <source>
        <dbReference type="Pfam" id="PF08241"/>
    </source>
</evidence>
<evidence type="ECO:0000313" key="2">
    <source>
        <dbReference type="EMBL" id="HBP32069.1"/>
    </source>
</evidence>
<keyword evidence="2" id="KW-0808">Transferase</keyword>
<dbReference type="Gene3D" id="3.40.50.150">
    <property type="entry name" value="Vaccinia Virus protein VP39"/>
    <property type="match status" value="1"/>
</dbReference>
<dbReference type="GO" id="GO:0032259">
    <property type="term" value="P:methylation"/>
    <property type="evidence" value="ECO:0007669"/>
    <property type="project" value="UniProtKB-KW"/>
</dbReference>
<dbReference type="GO" id="GO:0008757">
    <property type="term" value="F:S-adenosylmethionine-dependent methyltransferase activity"/>
    <property type="evidence" value="ECO:0007669"/>
    <property type="project" value="InterPro"/>
</dbReference>
<dbReference type="EMBL" id="DOEK01000047">
    <property type="protein sequence ID" value="HBP32069.1"/>
    <property type="molecule type" value="Genomic_DNA"/>
</dbReference>
<organism evidence="2 3">
    <name type="scientific">Advenella kashmirensis</name>
    <dbReference type="NCBI Taxonomy" id="310575"/>
    <lineage>
        <taxon>Bacteria</taxon>
        <taxon>Pseudomonadati</taxon>
        <taxon>Pseudomonadota</taxon>
        <taxon>Betaproteobacteria</taxon>
        <taxon>Burkholderiales</taxon>
        <taxon>Alcaligenaceae</taxon>
    </lineage>
</organism>
<name>A0A356LMH8_9BURK</name>
<keyword evidence="2" id="KW-0489">Methyltransferase</keyword>
<dbReference type="AlphaFoldDB" id="A0A356LMH8"/>
<reference evidence="2 3" key="1">
    <citation type="journal article" date="2018" name="Nat. Biotechnol.">
        <title>A standardized bacterial taxonomy based on genome phylogeny substantially revises the tree of life.</title>
        <authorList>
            <person name="Parks D.H."/>
            <person name="Chuvochina M."/>
            <person name="Waite D.W."/>
            <person name="Rinke C."/>
            <person name="Skarshewski A."/>
            <person name="Chaumeil P.A."/>
            <person name="Hugenholtz P."/>
        </authorList>
    </citation>
    <scope>NUCLEOTIDE SEQUENCE [LARGE SCALE GENOMIC DNA]</scope>
    <source>
        <strain evidence="2">UBA10707</strain>
    </source>
</reference>
<dbReference type="PANTHER" id="PTHR12843">
    <property type="entry name" value="PROTEIN-LYSINE N-METHYLTRANSFERASE METTL10"/>
    <property type="match status" value="1"/>
</dbReference>
<dbReference type="CDD" id="cd02440">
    <property type="entry name" value="AdoMet_MTases"/>
    <property type="match status" value="1"/>
</dbReference>
<accession>A0A356LMH8</accession>
<dbReference type="Proteomes" id="UP000264036">
    <property type="component" value="Unassembled WGS sequence"/>
</dbReference>
<dbReference type="PANTHER" id="PTHR12843:SF5">
    <property type="entry name" value="EEF1A LYSINE METHYLTRANSFERASE 2"/>
    <property type="match status" value="1"/>
</dbReference>
<proteinExistence type="predicted"/>
<dbReference type="Pfam" id="PF08241">
    <property type="entry name" value="Methyltransf_11"/>
    <property type="match status" value="1"/>
</dbReference>